<dbReference type="STRING" id="236234.A0A1J9RW75"/>
<protein>
    <recommendedName>
        <fullName evidence="2">RBR-type E3 ubiquitin transferase</fullName>
        <ecNumber evidence="2">2.3.2.31</ecNumber>
    </recommendedName>
</protein>
<organism evidence="11 12">
    <name type="scientific">Diplodia corticola</name>
    <dbReference type="NCBI Taxonomy" id="236234"/>
    <lineage>
        <taxon>Eukaryota</taxon>
        <taxon>Fungi</taxon>
        <taxon>Dikarya</taxon>
        <taxon>Ascomycota</taxon>
        <taxon>Pezizomycotina</taxon>
        <taxon>Dothideomycetes</taxon>
        <taxon>Dothideomycetes incertae sedis</taxon>
        <taxon>Botryosphaeriales</taxon>
        <taxon>Botryosphaeriaceae</taxon>
        <taxon>Diplodia</taxon>
    </lineage>
</organism>
<keyword evidence="3" id="KW-0808">Transferase</keyword>
<evidence type="ECO:0000256" key="3">
    <source>
        <dbReference type="ARBA" id="ARBA00022679"/>
    </source>
</evidence>
<evidence type="ECO:0000256" key="6">
    <source>
        <dbReference type="ARBA" id="ARBA00022771"/>
    </source>
</evidence>
<comment type="caution">
    <text evidence="11">The sequence shown here is derived from an EMBL/GenBank/DDBJ whole genome shotgun (WGS) entry which is preliminary data.</text>
</comment>
<dbReference type="Pfam" id="PF22191">
    <property type="entry name" value="IBR_1"/>
    <property type="match status" value="1"/>
</dbReference>
<dbReference type="GO" id="GO:0016567">
    <property type="term" value="P:protein ubiquitination"/>
    <property type="evidence" value="ECO:0007669"/>
    <property type="project" value="InterPro"/>
</dbReference>
<evidence type="ECO:0000256" key="2">
    <source>
        <dbReference type="ARBA" id="ARBA00012251"/>
    </source>
</evidence>
<dbReference type="PROSITE" id="PS51873">
    <property type="entry name" value="TRIAD"/>
    <property type="match status" value="1"/>
</dbReference>
<keyword evidence="6" id="KW-0863">Zinc-finger</keyword>
<dbReference type="GO" id="GO:0061630">
    <property type="term" value="F:ubiquitin protein ligase activity"/>
    <property type="evidence" value="ECO:0007669"/>
    <property type="project" value="UniProtKB-EC"/>
</dbReference>
<dbReference type="PANTHER" id="PTHR11685">
    <property type="entry name" value="RBR FAMILY RING FINGER AND IBR DOMAIN-CONTAINING"/>
    <property type="match status" value="1"/>
</dbReference>
<dbReference type="Proteomes" id="UP000183809">
    <property type="component" value="Unassembled WGS sequence"/>
</dbReference>
<evidence type="ECO:0000313" key="12">
    <source>
        <dbReference type="Proteomes" id="UP000183809"/>
    </source>
</evidence>
<dbReference type="EC" id="2.3.2.31" evidence="2"/>
<dbReference type="AlphaFoldDB" id="A0A1J9RW75"/>
<dbReference type="Gene3D" id="1.20.120.1750">
    <property type="match status" value="1"/>
</dbReference>
<feature type="compositionally biased region" description="Basic and acidic residues" evidence="9">
    <location>
        <begin position="537"/>
        <end position="546"/>
    </location>
</feature>
<evidence type="ECO:0000256" key="7">
    <source>
        <dbReference type="ARBA" id="ARBA00022786"/>
    </source>
</evidence>
<feature type="domain" description="RING-type" evidence="10">
    <location>
        <begin position="559"/>
        <end position="805"/>
    </location>
</feature>
<dbReference type="InterPro" id="IPR031127">
    <property type="entry name" value="E3_UB_ligase_RBR"/>
</dbReference>
<dbReference type="CDD" id="cd20335">
    <property type="entry name" value="BRcat_RBR"/>
    <property type="match status" value="1"/>
</dbReference>
<comment type="catalytic activity">
    <reaction evidence="1">
        <text>[E2 ubiquitin-conjugating enzyme]-S-ubiquitinyl-L-cysteine + [acceptor protein]-L-lysine = [E2 ubiquitin-conjugating enzyme]-L-cysteine + [acceptor protein]-N(6)-ubiquitinyl-L-lysine.</text>
        <dbReference type="EC" id="2.3.2.31"/>
    </reaction>
</comment>
<dbReference type="GO" id="GO:0003676">
    <property type="term" value="F:nucleic acid binding"/>
    <property type="evidence" value="ECO:0007669"/>
    <property type="project" value="InterPro"/>
</dbReference>
<evidence type="ECO:0000256" key="8">
    <source>
        <dbReference type="ARBA" id="ARBA00022833"/>
    </source>
</evidence>
<keyword evidence="8" id="KW-0862">Zinc</keyword>
<feature type="compositionally biased region" description="Polar residues" evidence="9">
    <location>
        <begin position="14"/>
        <end position="29"/>
    </location>
</feature>
<dbReference type="Pfam" id="PF01485">
    <property type="entry name" value="IBR"/>
    <property type="match status" value="1"/>
</dbReference>
<feature type="region of interest" description="Disordered" evidence="9">
    <location>
        <begin position="1"/>
        <end position="37"/>
    </location>
</feature>
<evidence type="ECO:0000313" key="11">
    <source>
        <dbReference type="EMBL" id="OJD32092.1"/>
    </source>
</evidence>
<dbReference type="PROSITE" id="PS00028">
    <property type="entry name" value="ZINC_FINGER_C2H2_1"/>
    <property type="match status" value="1"/>
</dbReference>
<dbReference type="OrthoDB" id="10009520at2759"/>
<feature type="region of interest" description="Disordered" evidence="9">
    <location>
        <begin position="537"/>
        <end position="558"/>
    </location>
</feature>
<evidence type="ECO:0000256" key="1">
    <source>
        <dbReference type="ARBA" id="ARBA00001798"/>
    </source>
</evidence>
<dbReference type="SUPFAM" id="SSF57850">
    <property type="entry name" value="RING/U-box"/>
    <property type="match status" value="1"/>
</dbReference>
<evidence type="ECO:0000256" key="4">
    <source>
        <dbReference type="ARBA" id="ARBA00022723"/>
    </source>
</evidence>
<evidence type="ECO:0000259" key="10">
    <source>
        <dbReference type="PROSITE" id="PS51873"/>
    </source>
</evidence>
<dbReference type="GO" id="GO:0008270">
    <property type="term" value="F:zinc ion binding"/>
    <property type="evidence" value="ECO:0007669"/>
    <property type="project" value="UniProtKB-KW"/>
</dbReference>
<feature type="region of interest" description="Disordered" evidence="9">
    <location>
        <begin position="608"/>
        <end position="628"/>
    </location>
</feature>
<dbReference type="GeneID" id="31016054"/>
<dbReference type="RefSeq" id="XP_020128352.1">
    <property type="nucleotide sequence ID" value="XM_020275793.1"/>
</dbReference>
<dbReference type="EMBL" id="MNUE01000041">
    <property type="protein sequence ID" value="OJD32092.1"/>
    <property type="molecule type" value="Genomic_DNA"/>
</dbReference>
<accession>A0A1J9RW75</accession>
<evidence type="ECO:0000256" key="5">
    <source>
        <dbReference type="ARBA" id="ARBA00022737"/>
    </source>
</evidence>
<keyword evidence="4" id="KW-0479">Metal-binding</keyword>
<gene>
    <name evidence="11" type="ORF">BKCO1_4100032</name>
</gene>
<keyword evidence="12" id="KW-1185">Reference proteome</keyword>
<keyword evidence="5" id="KW-0677">Repeat</keyword>
<proteinExistence type="predicted"/>
<dbReference type="InterPro" id="IPR035979">
    <property type="entry name" value="RBD_domain_sf"/>
</dbReference>
<keyword evidence="7" id="KW-0833">Ubl conjugation pathway</keyword>
<dbReference type="InterPro" id="IPR044066">
    <property type="entry name" value="TRIAD_supradom"/>
</dbReference>
<reference evidence="11 12" key="1">
    <citation type="submission" date="2016-10" db="EMBL/GenBank/DDBJ databases">
        <title>Proteomics and genomics reveal pathogen-plant mechanisms compatible with a hemibiotrophic lifestyle of Diplodia corticola.</title>
        <authorList>
            <person name="Fernandes I."/>
            <person name="De Jonge R."/>
            <person name="Van De Peer Y."/>
            <person name="Devreese B."/>
            <person name="Alves A."/>
            <person name="Esteves A.C."/>
        </authorList>
    </citation>
    <scope>NUCLEOTIDE SEQUENCE [LARGE SCALE GENOMIC DNA]</scope>
    <source>
        <strain evidence="11 12">CBS 112549</strain>
    </source>
</reference>
<sequence length="805" mass="87561">MDVSLPSPTPATLHKQQQEAPTSRTASESAHSDGEGVSRNISGATVIFGDGAVVRSISFRSDFSAIQLSHVPLGIDSNQVVDFVASFGFEKASSACVRMRWMPDGSEQLAEVKVEDPSFAESFLRRAGHAPRMGGKVLAATRMQHAGAEVGSKRLQLSTVSCSWYKPSKVAWLHFDTESEALSSIRTLGRQTVHGRKLQVAYQKPPEHVYRSGNKVIHSVQLGNLHVDTTTEGLRQPLSGTKLKNIKWGPASYNTPNHTVERAMRLRLEEFGPLSDWEVINDDSFSNVLKRATARFVNAEDARTAASQLDGSKVAELGNGRIHVSAITSVKLSVQVSILRAVQADMDELKAQVWGTHHVRIKAYDVTPAAHKPHMTTLRIYGDNREAVAKAKGSVERMLAGTVATDGEGHCIKDAFFFKPEGATFLQEVMEEHSVFIQRDTKKSLLRIYGPPASTTAAAAALRNRTPDDDSPTTARTITLTPHSLGSALRGGRFKRLVETFGKHAVKIDIASTPKTVTFHGSAPDFEKARAILTDQEDHHRPEKDPLAAPSPSTSTTTTNDLCAICWTPPTDPIRRPSPPCTTHAYCRDCLTSQCAAGDIPIRCLGSNSNTSSDDDPPDGDAGSVENNNMTCNAPISLHDLSRALPAAAFDALLRRSFDAHVRARPDAFRFCPTPDCDRVYRCVSRGDDNDNEHENENDNDGRAAAVLLCDECFADVCTACGGVGHGGVSCAEARYLGSEGARAFDEWRRANDARPCPRCGIVIEKAYGCNHMRCSGGCGVHICWFCMEVFGSGEETYRHMGRAH</sequence>
<evidence type="ECO:0000256" key="9">
    <source>
        <dbReference type="SAM" id="MobiDB-lite"/>
    </source>
</evidence>
<dbReference type="InterPro" id="IPR013087">
    <property type="entry name" value="Znf_C2H2_type"/>
</dbReference>
<name>A0A1J9RW75_9PEZI</name>
<dbReference type="SUPFAM" id="SSF54928">
    <property type="entry name" value="RNA-binding domain, RBD"/>
    <property type="match status" value="1"/>
</dbReference>
<dbReference type="InterPro" id="IPR002867">
    <property type="entry name" value="IBR_dom"/>
</dbReference>